<protein>
    <submittedName>
        <fullName evidence="2">Restriction endonuclease</fullName>
        <ecNumber evidence="2">3.1.21.-</ecNumber>
    </submittedName>
</protein>
<accession>A0ABT9CJM1</accession>
<reference evidence="2 3" key="1">
    <citation type="submission" date="2023-07" db="EMBL/GenBank/DDBJ databases">
        <title>Paenibacillus sp. JX-17 nov. isolated from soil.</title>
        <authorList>
            <person name="Wan Y."/>
            <person name="Liu B."/>
        </authorList>
    </citation>
    <scope>NUCLEOTIDE SEQUENCE [LARGE SCALE GENOMIC DNA]</scope>
    <source>
        <strain evidence="2 3">JX-17</strain>
    </source>
</reference>
<dbReference type="Proteomes" id="UP001240171">
    <property type="component" value="Unassembled WGS sequence"/>
</dbReference>
<keyword evidence="2" id="KW-0255">Endonuclease</keyword>
<evidence type="ECO:0000259" key="1">
    <source>
        <dbReference type="Pfam" id="PF04471"/>
    </source>
</evidence>
<dbReference type="InterPro" id="IPR007560">
    <property type="entry name" value="Restrct_endonuc_IV_Mrr"/>
</dbReference>
<evidence type="ECO:0000313" key="2">
    <source>
        <dbReference type="EMBL" id="MDO7908814.1"/>
    </source>
</evidence>
<dbReference type="InterPro" id="IPR011856">
    <property type="entry name" value="tRNA_endonuc-like_dom_sf"/>
</dbReference>
<name>A0ABT9CJM1_9BACL</name>
<dbReference type="GO" id="GO:0016787">
    <property type="term" value="F:hydrolase activity"/>
    <property type="evidence" value="ECO:0007669"/>
    <property type="project" value="UniProtKB-KW"/>
</dbReference>
<feature type="domain" description="Restriction endonuclease type IV Mrr" evidence="1">
    <location>
        <begin position="12"/>
        <end position="127"/>
    </location>
</feature>
<keyword evidence="3" id="KW-1185">Reference proteome</keyword>
<organism evidence="2 3">
    <name type="scientific">Paenibacillus lacisoli</name>
    <dbReference type="NCBI Taxonomy" id="3064525"/>
    <lineage>
        <taxon>Bacteria</taxon>
        <taxon>Bacillati</taxon>
        <taxon>Bacillota</taxon>
        <taxon>Bacilli</taxon>
        <taxon>Bacillales</taxon>
        <taxon>Paenibacillaceae</taxon>
        <taxon>Paenibacillus</taxon>
    </lineage>
</organism>
<comment type="caution">
    <text evidence="2">The sequence shown here is derived from an EMBL/GenBank/DDBJ whole genome shotgun (WGS) entry which is preliminary data.</text>
</comment>
<dbReference type="Pfam" id="PF04471">
    <property type="entry name" value="Mrr_cat"/>
    <property type="match status" value="1"/>
</dbReference>
<evidence type="ECO:0000313" key="3">
    <source>
        <dbReference type="Proteomes" id="UP001240171"/>
    </source>
</evidence>
<gene>
    <name evidence="2" type="ORF">Q5741_20730</name>
</gene>
<proteinExistence type="predicted"/>
<dbReference type="SUPFAM" id="SSF52980">
    <property type="entry name" value="Restriction endonuclease-like"/>
    <property type="match status" value="1"/>
</dbReference>
<dbReference type="RefSeq" id="WP_305026033.1">
    <property type="nucleotide sequence ID" value="NZ_JAUQTB010000023.1"/>
</dbReference>
<dbReference type="EMBL" id="JAUQTB010000023">
    <property type="protein sequence ID" value="MDO7908814.1"/>
    <property type="molecule type" value="Genomic_DNA"/>
</dbReference>
<dbReference type="EC" id="3.1.21.-" evidence="2"/>
<keyword evidence="2" id="KW-0378">Hydrolase</keyword>
<dbReference type="InterPro" id="IPR011335">
    <property type="entry name" value="Restrct_endonuc-II-like"/>
</dbReference>
<dbReference type="GO" id="GO:0004519">
    <property type="term" value="F:endonuclease activity"/>
    <property type="evidence" value="ECO:0007669"/>
    <property type="project" value="UniProtKB-KW"/>
</dbReference>
<sequence length="245" mass="27851">MFNLKQEMEDKGKKFEELVHYVYQSLLSLEGRDIQVSRDIKILGKSGSLHQIDAFYEFELVGVNHKVAIECKNHARAITKGSVQEFYAKLNDLDNCIGIMVSSSGFQEGAEVFAKHYGIELLSLGELPLLTKVISAKIGVILPNEKVLGQPFWTLMEENNGQVTGSYIIYTHVKKQNFYLFLSKKTAEVVCEKAGGVVRGISHLHLRVLISFAELHELDFIFFPYDEKLVLKLTYEDVKGHFLYI</sequence>
<dbReference type="Gene3D" id="3.40.1350.10">
    <property type="match status" value="1"/>
</dbReference>
<keyword evidence="2" id="KW-0540">Nuclease</keyword>